<evidence type="ECO:0000256" key="4">
    <source>
        <dbReference type="ARBA" id="ARBA00022741"/>
    </source>
</evidence>
<dbReference type="RefSeq" id="WP_310018519.1">
    <property type="nucleotide sequence ID" value="NZ_JAVDUM010000004.1"/>
</dbReference>
<dbReference type="EMBL" id="JAVDUM010000004">
    <property type="protein sequence ID" value="MDR6866574.1"/>
    <property type="molecule type" value="Genomic_DNA"/>
</dbReference>
<dbReference type="PROSITE" id="PS50146">
    <property type="entry name" value="DAGK"/>
    <property type="match status" value="1"/>
</dbReference>
<keyword evidence="3" id="KW-0808">Transferase</keyword>
<evidence type="ECO:0000259" key="9">
    <source>
        <dbReference type="PROSITE" id="PS50146"/>
    </source>
</evidence>
<organism evidence="10 11">
    <name type="scientific">Microbacterium resistens</name>
    <dbReference type="NCBI Taxonomy" id="156977"/>
    <lineage>
        <taxon>Bacteria</taxon>
        <taxon>Bacillati</taxon>
        <taxon>Actinomycetota</taxon>
        <taxon>Actinomycetes</taxon>
        <taxon>Micrococcales</taxon>
        <taxon>Microbacteriaceae</taxon>
        <taxon>Microbacterium</taxon>
    </lineage>
</organism>
<protein>
    <submittedName>
        <fullName evidence="10">Diacylglycerol kinase family enzyme</fullName>
    </submittedName>
</protein>
<evidence type="ECO:0000256" key="2">
    <source>
        <dbReference type="ARBA" id="ARBA00005983"/>
    </source>
</evidence>
<dbReference type="SMART" id="SM00046">
    <property type="entry name" value="DAGKc"/>
    <property type="match status" value="1"/>
</dbReference>
<feature type="domain" description="DAGKc" evidence="9">
    <location>
        <begin position="6"/>
        <end position="137"/>
    </location>
</feature>
<keyword evidence="8" id="KW-1208">Phospholipid metabolism</keyword>
<comment type="cofactor">
    <cofactor evidence="1">
        <name>Mg(2+)</name>
        <dbReference type="ChEBI" id="CHEBI:18420"/>
    </cofactor>
</comment>
<dbReference type="Proteomes" id="UP001259347">
    <property type="component" value="Unassembled WGS sequence"/>
</dbReference>
<evidence type="ECO:0000256" key="6">
    <source>
        <dbReference type="ARBA" id="ARBA00022840"/>
    </source>
</evidence>
<dbReference type="Gene3D" id="3.40.50.10330">
    <property type="entry name" value="Probable inorganic polyphosphate/atp-NAD kinase, domain 1"/>
    <property type="match status" value="1"/>
</dbReference>
<evidence type="ECO:0000256" key="8">
    <source>
        <dbReference type="ARBA" id="ARBA00023264"/>
    </source>
</evidence>
<gene>
    <name evidence="10" type="ORF">J2Y69_001167</name>
</gene>
<accession>A0ABU1SAE1</accession>
<dbReference type="InterPro" id="IPR045540">
    <property type="entry name" value="YegS/DAGK_C"/>
</dbReference>
<name>A0ABU1SAE1_9MICO</name>
<dbReference type="Pfam" id="PF00781">
    <property type="entry name" value="DAGK_cat"/>
    <property type="match status" value="1"/>
</dbReference>
<keyword evidence="7" id="KW-0443">Lipid metabolism</keyword>
<dbReference type="InterPro" id="IPR001206">
    <property type="entry name" value="Diacylglycerol_kinase_cat_dom"/>
</dbReference>
<dbReference type="InterPro" id="IPR050187">
    <property type="entry name" value="Lipid_Phosphate_FormReg"/>
</dbReference>
<keyword evidence="4" id="KW-0547">Nucleotide-binding</keyword>
<dbReference type="PANTHER" id="PTHR12358:SF54">
    <property type="entry name" value="SPHINGOSINE KINASE RELATED PROTEIN"/>
    <property type="match status" value="1"/>
</dbReference>
<comment type="caution">
    <text evidence="10">The sequence shown here is derived from an EMBL/GenBank/DDBJ whole genome shotgun (WGS) entry which is preliminary data.</text>
</comment>
<keyword evidence="7" id="KW-0594">Phospholipid biosynthesis</keyword>
<evidence type="ECO:0000313" key="10">
    <source>
        <dbReference type="EMBL" id="MDR6866574.1"/>
    </source>
</evidence>
<evidence type="ECO:0000256" key="3">
    <source>
        <dbReference type="ARBA" id="ARBA00022679"/>
    </source>
</evidence>
<keyword evidence="5 10" id="KW-0418">Kinase</keyword>
<dbReference type="InterPro" id="IPR017438">
    <property type="entry name" value="ATP-NAD_kinase_N"/>
</dbReference>
<evidence type="ECO:0000256" key="5">
    <source>
        <dbReference type="ARBA" id="ARBA00022777"/>
    </source>
</evidence>
<keyword evidence="7" id="KW-0444">Lipid biosynthesis</keyword>
<comment type="similarity">
    <text evidence="2">Belongs to the diacylglycerol/lipid kinase family.</text>
</comment>
<evidence type="ECO:0000256" key="7">
    <source>
        <dbReference type="ARBA" id="ARBA00023209"/>
    </source>
</evidence>
<reference evidence="10 11" key="1">
    <citation type="submission" date="2023-07" db="EMBL/GenBank/DDBJ databases">
        <title>Sorghum-associated microbial communities from plants grown in Nebraska, USA.</title>
        <authorList>
            <person name="Schachtman D."/>
        </authorList>
    </citation>
    <scope>NUCLEOTIDE SEQUENCE [LARGE SCALE GENOMIC DNA]</scope>
    <source>
        <strain evidence="10 11">2980</strain>
    </source>
</reference>
<dbReference type="SUPFAM" id="SSF111331">
    <property type="entry name" value="NAD kinase/diacylglycerol kinase-like"/>
    <property type="match status" value="1"/>
</dbReference>
<dbReference type="PANTHER" id="PTHR12358">
    <property type="entry name" value="SPHINGOSINE KINASE"/>
    <property type="match status" value="1"/>
</dbReference>
<keyword evidence="11" id="KW-1185">Reference proteome</keyword>
<evidence type="ECO:0000256" key="1">
    <source>
        <dbReference type="ARBA" id="ARBA00001946"/>
    </source>
</evidence>
<dbReference type="InterPro" id="IPR016064">
    <property type="entry name" value="NAD/diacylglycerol_kinase_sf"/>
</dbReference>
<dbReference type="GO" id="GO:0016301">
    <property type="term" value="F:kinase activity"/>
    <property type="evidence" value="ECO:0007669"/>
    <property type="project" value="UniProtKB-KW"/>
</dbReference>
<evidence type="ECO:0000313" key="11">
    <source>
        <dbReference type="Proteomes" id="UP001259347"/>
    </source>
</evidence>
<dbReference type="Pfam" id="PF19279">
    <property type="entry name" value="YegS_C"/>
    <property type="match status" value="1"/>
</dbReference>
<sequence>MSADDSPRRRAALVVNPVKADAPRLRALLESLSTSAGWLPPAVWETSVADPGQAATRRALDEGADAVLVAGGDGTVRAVAEAIAGSGVPLAILPSGTGNLLARNLALPLDDPSTMIRAVFTGDLHPIDIGWAAITRSDGESSEHAFVVLAGIGLDADMIANTRPDWKRAVGWVAYLDGAARSLANSKPFRVVYAIDDGRLHSTKAHSMLFANCGALPAGISLIPDASIADEQLDIAVIRPRGPFGWLAVWRTVWWQNSVLRRTEAGRRIIRLSGESKSVLFERGSTAEAAAEEPRPIELDGDEFGEGARIRCRIDPGALQIVLPAGHDVTRL</sequence>
<dbReference type="Gene3D" id="2.60.200.40">
    <property type="match status" value="1"/>
</dbReference>
<keyword evidence="6" id="KW-0067">ATP-binding</keyword>
<proteinExistence type="inferred from homology"/>